<evidence type="ECO:0000313" key="8">
    <source>
        <dbReference type="EMBL" id="BDS12943.1"/>
    </source>
</evidence>
<keyword evidence="1 5" id="KW-0597">Phosphoprotein</keyword>
<evidence type="ECO:0000259" key="6">
    <source>
        <dbReference type="PROSITE" id="PS50043"/>
    </source>
</evidence>
<dbReference type="SMART" id="SM00448">
    <property type="entry name" value="REC"/>
    <property type="match status" value="1"/>
</dbReference>
<dbReference type="InterPro" id="IPR011006">
    <property type="entry name" value="CheY-like_superfamily"/>
</dbReference>
<dbReference type="Pfam" id="PF00196">
    <property type="entry name" value="GerE"/>
    <property type="match status" value="1"/>
</dbReference>
<evidence type="ECO:0000256" key="5">
    <source>
        <dbReference type="PROSITE-ProRule" id="PRU00169"/>
    </source>
</evidence>
<dbReference type="InterPro" id="IPR016032">
    <property type="entry name" value="Sig_transdc_resp-reg_C-effctor"/>
</dbReference>
<dbReference type="RefSeq" id="WP_264788282.1">
    <property type="nucleotide sequence ID" value="NZ_AP026867.1"/>
</dbReference>
<dbReference type="InterPro" id="IPR039420">
    <property type="entry name" value="WalR-like"/>
</dbReference>
<organism evidence="8 9">
    <name type="scientific">Aureispira anguillae</name>
    <dbReference type="NCBI Taxonomy" id="2864201"/>
    <lineage>
        <taxon>Bacteria</taxon>
        <taxon>Pseudomonadati</taxon>
        <taxon>Bacteroidota</taxon>
        <taxon>Saprospiria</taxon>
        <taxon>Saprospirales</taxon>
        <taxon>Saprospiraceae</taxon>
        <taxon>Aureispira</taxon>
    </lineage>
</organism>
<feature type="domain" description="HTH luxR-type" evidence="6">
    <location>
        <begin position="141"/>
        <end position="206"/>
    </location>
</feature>
<dbReference type="CDD" id="cd17535">
    <property type="entry name" value="REC_NarL-like"/>
    <property type="match status" value="1"/>
</dbReference>
<evidence type="ECO:0000313" key="9">
    <source>
        <dbReference type="Proteomes" id="UP001060919"/>
    </source>
</evidence>
<dbReference type="GO" id="GO:0003677">
    <property type="term" value="F:DNA binding"/>
    <property type="evidence" value="ECO:0007669"/>
    <property type="project" value="UniProtKB-KW"/>
</dbReference>
<dbReference type="InterPro" id="IPR000792">
    <property type="entry name" value="Tscrpt_reg_LuxR_C"/>
</dbReference>
<dbReference type="SMART" id="SM00421">
    <property type="entry name" value="HTH_LUXR"/>
    <property type="match status" value="1"/>
</dbReference>
<dbReference type="InterPro" id="IPR001789">
    <property type="entry name" value="Sig_transdc_resp-reg_receiver"/>
</dbReference>
<dbReference type="PROSITE" id="PS50043">
    <property type="entry name" value="HTH_LUXR_2"/>
    <property type="match status" value="1"/>
</dbReference>
<name>A0A915YGX0_9BACT</name>
<dbReference type="PROSITE" id="PS50110">
    <property type="entry name" value="RESPONSE_REGULATORY"/>
    <property type="match status" value="1"/>
</dbReference>
<dbReference type="KEGG" id="aup:AsAng_0036680"/>
<dbReference type="PANTHER" id="PTHR43214">
    <property type="entry name" value="TWO-COMPONENT RESPONSE REGULATOR"/>
    <property type="match status" value="1"/>
</dbReference>
<keyword evidence="9" id="KW-1185">Reference proteome</keyword>
<gene>
    <name evidence="8" type="ORF">AsAng_0036680</name>
</gene>
<reference evidence="8" key="1">
    <citation type="submission" date="2022-09" db="EMBL/GenBank/DDBJ databases">
        <title>Aureispira anguillicida sp. nov., isolated from Leptocephalus of Japanese eel Anguilla japonica.</title>
        <authorList>
            <person name="Yuasa K."/>
            <person name="Mekata T."/>
            <person name="Ikunari K."/>
        </authorList>
    </citation>
    <scope>NUCLEOTIDE SEQUENCE</scope>
    <source>
        <strain evidence="8">EL160426</strain>
    </source>
</reference>
<keyword evidence="2" id="KW-0805">Transcription regulation</keyword>
<dbReference type="PROSITE" id="PS00622">
    <property type="entry name" value="HTH_LUXR_1"/>
    <property type="match status" value="1"/>
</dbReference>
<feature type="domain" description="Response regulatory" evidence="7">
    <location>
        <begin position="3"/>
        <end position="119"/>
    </location>
</feature>
<feature type="modified residue" description="4-aspartylphosphate" evidence="5">
    <location>
        <position position="54"/>
    </location>
</feature>
<dbReference type="Gene3D" id="3.40.50.2300">
    <property type="match status" value="1"/>
</dbReference>
<dbReference type="Proteomes" id="UP001060919">
    <property type="component" value="Chromosome"/>
</dbReference>
<dbReference type="InterPro" id="IPR058245">
    <property type="entry name" value="NreC/VraR/RcsB-like_REC"/>
</dbReference>
<evidence type="ECO:0000256" key="4">
    <source>
        <dbReference type="ARBA" id="ARBA00023163"/>
    </source>
</evidence>
<dbReference type="SUPFAM" id="SSF46894">
    <property type="entry name" value="C-terminal effector domain of the bipartite response regulators"/>
    <property type="match status" value="1"/>
</dbReference>
<dbReference type="CDD" id="cd06170">
    <property type="entry name" value="LuxR_C_like"/>
    <property type="match status" value="1"/>
</dbReference>
<dbReference type="AlphaFoldDB" id="A0A915YGX0"/>
<dbReference type="SUPFAM" id="SSF52172">
    <property type="entry name" value="CheY-like"/>
    <property type="match status" value="1"/>
</dbReference>
<dbReference type="Pfam" id="PF00072">
    <property type="entry name" value="Response_reg"/>
    <property type="match status" value="1"/>
</dbReference>
<protein>
    <submittedName>
        <fullName evidence="8">Response regulator transcription factor</fullName>
    </submittedName>
</protein>
<evidence type="ECO:0000259" key="7">
    <source>
        <dbReference type="PROSITE" id="PS50110"/>
    </source>
</evidence>
<dbReference type="PRINTS" id="PR00038">
    <property type="entry name" value="HTHLUXR"/>
</dbReference>
<dbReference type="GO" id="GO:0006355">
    <property type="term" value="P:regulation of DNA-templated transcription"/>
    <property type="evidence" value="ECO:0007669"/>
    <property type="project" value="InterPro"/>
</dbReference>
<dbReference type="GO" id="GO:0000160">
    <property type="term" value="P:phosphorelay signal transduction system"/>
    <property type="evidence" value="ECO:0007669"/>
    <property type="project" value="InterPro"/>
</dbReference>
<sequence length="209" mass="23543">MINIIIADDHQIVIDGLKLLLADEERIQIVGEALNGVTLLNRIPTLQPDLVLLDLGMPVMDGLEAALKIKELHPTVKILVLTTYSEPHKIKKMLKANIDGYLLKDTGKDNLLEAIYSIMDGNAYYDRRVTDIIMSSYQPQKTTYSVELTRREKEVTRLIAEGMSTNEIARRLFVSPLTVDTHRKNIFSKLGINKVAALVRYAIEEGLVE</sequence>
<proteinExistence type="predicted"/>
<evidence type="ECO:0000256" key="1">
    <source>
        <dbReference type="ARBA" id="ARBA00022553"/>
    </source>
</evidence>
<dbReference type="PANTHER" id="PTHR43214:SF41">
    <property type="entry name" value="NITRATE_NITRITE RESPONSE REGULATOR PROTEIN NARP"/>
    <property type="match status" value="1"/>
</dbReference>
<evidence type="ECO:0000256" key="2">
    <source>
        <dbReference type="ARBA" id="ARBA00023015"/>
    </source>
</evidence>
<keyword evidence="3" id="KW-0238">DNA-binding</keyword>
<accession>A0A915YGX0</accession>
<dbReference type="EMBL" id="AP026867">
    <property type="protein sequence ID" value="BDS12943.1"/>
    <property type="molecule type" value="Genomic_DNA"/>
</dbReference>
<evidence type="ECO:0000256" key="3">
    <source>
        <dbReference type="ARBA" id="ARBA00023125"/>
    </source>
</evidence>
<keyword evidence="4" id="KW-0804">Transcription</keyword>